<gene>
    <name evidence="1" type="ORF">BVRB_016840</name>
</gene>
<protein>
    <submittedName>
        <fullName evidence="1">Uncharacterized protein</fullName>
    </submittedName>
</protein>
<sequence length="147" mass="16515">CHTGPVDAHSIHASTNAMRRSFSSTNIEGDLVDPIFPYDRSRLCCSMEKAAFERISQSRRSMRQLKVGGHDFDNVAWIRSRPGAIKRFRWASTGASVEGVDQNRRPWQDFKDGFSGYSTFEFAPISKIVNLQADANSSILSSKWLAI</sequence>
<proteinExistence type="predicted"/>
<accession>A0A0J8B0U6</accession>
<dbReference type="Gramene" id="KMS94629">
    <property type="protein sequence ID" value="KMS94629"/>
    <property type="gene ID" value="BVRB_016840"/>
</dbReference>
<keyword evidence="2" id="KW-1185">Reference proteome</keyword>
<dbReference type="EMBL" id="KQ091744">
    <property type="protein sequence ID" value="KMS94629.1"/>
    <property type="molecule type" value="Genomic_DNA"/>
</dbReference>
<feature type="non-terminal residue" evidence="1">
    <location>
        <position position="1"/>
    </location>
</feature>
<evidence type="ECO:0000313" key="1">
    <source>
        <dbReference type="EMBL" id="KMS94629.1"/>
    </source>
</evidence>
<dbReference type="Proteomes" id="UP000035740">
    <property type="component" value="Unassembled WGS sequence"/>
</dbReference>
<reference evidence="1 2" key="1">
    <citation type="journal article" date="2014" name="Nature">
        <title>The genome of the recently domesticated crop plant sugar beet (Beta vulgaris).</title>
        <authorList>
            <person name="Dohm J.C."/>
            <person name="Minoche A.E."/>
            <person name="Holtgrawe D."/>
            <person name="Capella-Gutierrez S."/>
            <person name="Zakrzewski F."/>
            <person name="Tafer H."/>
            <person name="Rupp O."/>
            <person name="Sorensen T.R."/>
            <person name="Stracke R."/>
            <person name="Reinhardt R."/>
            <person name="Goesmann A."/>
            <person name="Kraft T."/>
            <person name="Schulz B."/>
            <person name="Stadler P.F."/>
            <person name="Schmidt T."/>
            <person name="Gabaldon T."/>
            <person name="Lehrach H."/>
            <person name="Weisshaar B."/>
            <person name="Himmelbauer H."/>
        </authorList>
    </citation>
    <scope>NUCLEOTIDE SEQUENCE [LARGE SCALE GENOMIC DNA]</scope>
    <source>
        <tissue evidence="1">Taproot</tissue>
    </source>
</reference>
<organism evidence="1 2">
    <name type="scientific">Beta vulgaris subsp. vulgaris</name>
    <name type="common">Beet</name>
    <dbReference type="NCBI Taxonomy" id="3555"/>
    <lineage>
        <taxon>Eukaryota</taxon>
        <taxon>Viridiplantae</taxon>
        <taxon>Streptophyta</taxon>
        <taxon>Embryophyta</taxon>
        <taxon>Tracheophyta</taxon>
        <taxon>Spermatophyta</taxon>
        <taxon>Magnoliopsida</taxon>
        <taxon>eudicotyledons</taxon>
        <taxon>Gunneridae</taxon>
        <taxon>Pentapetalae</taxon>
        <taxon>Caryophyllales</taxon>
        <taxon>Chenopodiaceae</taxon>
        <taxon>Betoideae</taxon>
        <taxon>Beta</taxon>
    </lineage>
</organism>
<evidence type="ECO:0000313" key="2">
    <source>
        <dbReference type="Proteomes" id="UP000035740"/>
    </source>
</evidence>
<name>A0A0J8B0U6_BETVV</name>
<dbReference type="AlphaFoldDB" id="A0A0J8B0U6"/>